<dbReference type="EMBL" id="VDGV01000073">
    <property type="protein sequence ID" value="TNG91197.1"/>
    <property type="molecule type" value="Genomic_DNA"/>
</dbReference>
<dbReference type="Gene3D" id="3.40.50.2000">
    <property type="entry name" value="Glycogen Phosphorylase B"/>
    <property type="match status" value="1"/>
</dbReference>
<dbReference type="Proteomes" id="UP000305526">
    <property type="component" value="Unassembled WGS sequence"/>
</dbReference>
<dbReference type="PANTHER" id="PTHR42755:SF1">
    <property type="entry name" value="3-DEOXY-D-MANNO-OCTULOSONIC ACID TRANSFERASE, MITOCHONDRIAL-RELATED"/>
    <property type="match status" value="1"/>
</dbReference>
<evidence type="ECO:0000259" key="15">
    <source>
        <dbReference type="Pfam" id="PF04413"/>
    </source>
</evidence>
<comment type="caution">
    <text evidence="16">The sequence shown here is derived from an EMBL/GenBank/DDBJ whole genome shotgun (WGS) entry which is preliminary data.</text>
</comment>
<dbReference type="UniPathway" id="UPA00958"/>
<dbReference type="InterPro" id="IPR001296">
    <property type="entry name" value="Glyco_trans_1"/>
</dbReference>
<dbReference type="GO" id="GO:0005886">
    <property type="term" value="C:plasma membrane"/>
    <property type="evidence" value="ECO:0007669"/>
    <property type="project" value="UniProtKB-SubCell"/>
</dbReference>
<dbReference type="GO" id="GO:0009244">
    <property type="term" value="P:lipopolysaccharide core region biosynthetic process"/>
    <property type="evidence" value="ECO:0007669"/>
    <property type="project" value="UniProtKB-UniRule"/>
</dbReference>
<evidence type="ECO:0000313" key="17">
    <source>
        <dbReference type="EMBL" id="TNG91197.1"/>
    </source>
</evidence>
<evidence type="ECO:0000256" key="4">
    <source>
        <dbReference type="ARBA" id="ARBA00012621"/>
    </source>
</evidence>
<dbReference type="EC" id="2.4.99.12" evidence="4 13"/>
<protein>
    <recommendedName>
        <fullName evidence="5 13">3-deoxy-D-manno-octulosonic acid transferase</fullName>
        <shortName evidence="13">Kdo transferase</shortName>
        <ecNumber evidence="4 13">2.4.99.12</ecNumber>
    </recommendedName>
    <alternativeName>
        <fullName evidence="9 13">Lipid IV(A) 3-deoxy-D-manno-octulosonic acid transferase</fullName>
    </alternativeName>
</protein>
<keyword evidence="6" id="KW-0997">Cell inner membrane</keyword>
<evidence type="ECO:0000259" key="14">
    <source>
        <dbReference type="Pfam" id="PF00534"/>
    </source>
</evidence>
<dbReference type="Proteomes" id="UP000294619">
    <property type="component" value="Unassembled WGS sequence"/>
</dbReference>
<keyword evidence="19" id="KW-1185">Reference proteome</keyword>
<keyword evidence="7 13" id="KW-0808">Transferase</keyword>
<dbReference type="Pfam" id="PF00534">
    <property type="entry name" value="Glycos_transf_1"/>
    <property type="match status" value="1"/>
</dbReference>
<evidence type="ECO:0000256" key="8">
    <source>
        <dbReference type="ARBA" id="ARBA00022968"/>
    </source>
</evidence>
<evidence type="ECO:0000256" key="13">
    <source>
        <dbReference type="RuleBase" id="RU365103"/>
    </source>
</evidence>
<dbReference type="Pfam" id="PF04413">
    <property type="entry name" value="Glycos_transf_N"/>
    <property type="match status" value="1"/>
</dbReference>
<dbReference type="PANTHER" id="PTHR42755">
    <property type="entry name" value="3-DEOXY-MANNO-OCTULOSONATE CYTIDYLYLTRANSFERASE"/>
    <property type="match status" value="1"/>
</dbReference>
<organism evidence="16 18">
    <name type="scientific">Testudinibacter aquarius</name>
    <dbReference type="NCBI Taxonomy" id="1524974"/>
    <lineage>
        <taxon>Bacteria</taxon>
        <taxon>Pseudomonadati</taxon>
        <taxon>Pseudomonadota</taxon>
        <taxon>Gammaproteobacteria</taxon>
        <taxon>Pasteurellales</taxon>
        <taxon>Pasteurellaceae</taxon>
        <taxon>Testudinibacter</taxon>
    </lineage>
</organism>
<evidence type="ECO:0000313" key="16">
    <source>
        <dbReference type="EMBL" id="TCV83343.1"/>
    </source>
</evidence>
<comment type="pathway">
    <text evidence="2 13">Bacterial outer membrane biogenesis; LPS core biosynthesis.</text>
</comment>
<evidence type="ECO:0000256" key="7">
    <source>
        <dbReference type="ARBA" id="ARBA00022679"/>
    </source>
</evidence>
<comment type="similarity">
    <text evidence="3">Belongs to the glycosyltransferase group 1 family. Glycosyltransferase 30 subfamily.</text>
</comment>
<reference evidence="16 18" key="1">
    <citation type="submission" date="2019-03" db="EMBL/GenBank/DDBJ databases">
        <title>Genomic Encyclopedia of Type Strains, Phase IV (KMG-IV): sequencing the most valuable type-strain genomes for metagenomic binning, comparative biology and taxonomic classification.</title>
        <authorList>
            <person name="Goeker M."/>
        </authorList>
    </citation>
    <scope>NUCLEOTIDE SEQUENCE [LARGE SCALE GENOMIC DNA]</scope>
    <source>
        <strain evidence="16 18">DSM 28140</strain>
    </source>
</reference>
<evidence type="ECO:0000256" key="9">
    <source>
        <dbReference type="ARBA" id="ARBA00031445"/>
    </source>
</evidence>
<dbReference type="RefSeq" id="WP_132968096.1">
    <property type="nucleotide sequence ID" value="NZ_LEKL01000002.1"/>
</dbReference>
<dbReference type="SUPFAM" id="SSF53756">
    <property type="entry name" value="UDP-Glycosyltransferase/glycogen phosphorylase"/>
    <property type="match status" value="1"/>
</dbReference>
<feature type="domain" description="3-deoxy-D-manno-octulosonic-acid transferase N-terminal" evidence="15">
    <location>
        <begin position="33"/>
        <end position="213"/>
    </location>
</feature>
<feature type="transmembrane region" description="Helical" evidence="13">
    <location>
        <begin position="6"/>
        <end position="23"/>
    </location>
</feature>
<evidence type="ECO:0000256" key="3">
    <source>
        <dbReference type="ARBA" id="ARBA00006380"/>
    </source>
</evidence>
<dbReference type="FunFam" id="3.40.50.2000:FF:000032">
    <property type="entry name" value="3-deoxy-D-manno-octulosonic acid transferase"/>
    <property type="match status" value="1"/>
</dbReference>
<dbReference type="GO" id="GO:0009245">
    <property type="term" value="P:lipid A biosynthetic process"/>
    <property type="evidence" value="ECO:0007669"/>
    <property type="project" value="TreeGrafter"/>
</dbReference>
<feature type="active site" description="Proton acceptor" evidence="11">
    <location>
        <position position="63"/>
    </location>
</feature>
<keyword evidence="13" id="KW-1003">Cell membrane</keyword>
<evidence type="ECO:0000256" key="10">
    <source>
        <dbReference type="ARBA" id="ARBA00049183"/>
    </source>
</evidence>
<keyword evidence="13" id="KW-1133">Transmembrane helix</keyword>
<evidence type="ECO:0000256" key="11">
    <source>
        <dbReference type="PIRSR" id="PIRSR639901-1"/>
    </source>
</evidence>
<comment type="catalytic activity">
    <reaction evidence="10 13">
        <text>lipid IVA (E. coli) + CMP-3-deoxy-beta-D-manno-octulosonate = alpha-Kdo-(2-&gt;6)-lipid IVA (E. coli) + CMP + H(+)</text>
        <dbReference type="Rhea" id="RHEA:28066"/>
        <dbReference type="ChEBI" id="CHEBI:15378"/>
        <dbReference type="ChEBI" id="CHEBI:58603"/>
        <dbReference type="ChEBI" id="CHEBI:60364"/>
        <dbReference type="ChEBI" id="CHEBI:60377"/>
        <dbReference type="ChEBI" id="CHEBI:85987"/>
        <dbReference type="EC" id="2.4.99.12"/>
    </reaction>
</comment>
<evidence type="ECO:0000256" key="5">
    <source>
        <dbReference type="ARBA" id="ARBA00019077"/>
    </source>
</evidence>
<feature type="site" description="Transition state stabilizer" evidence="12">
    <location>
        <position position="133"/>
    </location>
</feature>
<evidence type="ECO:0000256" key="12">
    <source>
        <dbReference type="PIRSR" id="PIRSR639901-2"/>
    </source>
</evidence>
<dbReference type="FunFam" id="3.40.50.11720:FF:000001">
    <property type="entry name" value="3-deoxy-D-manno-octulosonic acid transferase"/>
    <property type="match status" value="1"/>
</dbReference>
<dbReference type="InterPro" id="IPR007507">
    <property type="entry name" value="Glycos_transf_N"/>
</dbReference>
<evidence type="ECO:0000313" key="18">
    <source>
        <dbReference type="Proteomes" id="UP000294619"/>
    </source>
</evidence>
<comment type="function">
    <text evidence="13">Involved in lipopolysaccharide (LPS) biosynthesis. Catalyzes the transfer of 3-deoxy-D-manno-octulosonate (Kdo) residue(s) from CMP-Kdo to lipid IV(A), the tetraacyldisaccharide-1,4'-bisphosphate precursor of lipid A.</text>
</comment>
<comment type="subcellular location">
    <subcellularLocation>
        <location evidence="1">Cell inner membrane</location>
        <topology evidence="1">Single-pass membrane protein</topology>
        <orientation evidence="1">Cytoplasmic side</orientation>
    </subcellularLocation>
    <subcellularLocation>
        <location evidence="13">Cell membrane</location>
    </subcellularLocation>
</comment>
<sequence>MFFLLYNILIYLIQPFILLFTLFRSRKSPAYRQRLNERYGIYKRNNIVPQPNGVLIHAASVGEVMAAQPLVNTILAEYPQLALTITTVTPTGSERVKSAFGNRVTHIYLPYDTPTAMARFIRFVQPKLCIVMETELWPNFIGQLAKRNIPLVIANARLSARSATRYGKLKKIVHQMLSQITHIAAQDSISASRYLSLDYDKSRLSVMGNLKYDLSLSAVLQQQIAELRQTWLPSKRPVWIAASTHQGEDEIILQAHHTLLHRYPDLLLLLVPRHPERFQAVYDLIEKSGLSAVRRSAQQVPGAETQVMLIDSMGELMLMYGISDIAFVGGSLLPIGGHNPLEPLAFKLPVISGKHTFNFPEVFSALRTVNGVIEIESQSQALAKQVDGLLSTPTLAQRYGEAGYQVLMENRGALDRLMLLLRPYLEK</sequence>
<dbReference type="EMBL" id="SMCP01000015">
    <property type="protein sequence ID" value="TCV83343.1"/>
    <property type="molecule type" value="Genomic_DNA"/>
</dbReference>
<dbReference type="NCBIfam" id="NF004388">
    <property type="entry name" value="PRK05749.1-4"/>
    <property type="match status" value="1"/>
</dbReference>
<accession>A0A4R3Y040</accession>
<proteinExistence type="inferred from homology"/>
<evidence type="ECO:0000256" key="6">
    <source>
        <dbReference type="ARBA" id="ARBA00022519"/>
    </source>
</evidence>
<keyword evidence="13" id="KW-0472">Membrane</keyword>
<feature type="domain" description="Glycosyl transferase family 1" evidence="14">
    <location>
        <begin position="239"/>
        <end position="405"/>
    </location>
</feature>
<reference evidence="17 19" key="2">
    <citation type="submission" date="2019-05" db="EMBL/GenBank/DDBJ databases">
        <title>Pasteurellaceae isolates from reptiles.</title>
        <authorList>
            <person name="Bojesen A.M."/>
            <person name="Lund E."/>
        </authorList>
    </citation>
    <scope>NUCLEOTIDE SEQUENCE [LARGE SCALE GENOMIC DNA]</scope>
    <source>
        <strain evidence="17 19">ELNT2x</strain>
    </source>
</reference>
<keyword evidence="13" id="KW-0448">Lipopolysaccharide biosynthesis</keyword>
<keyword evidence="8" id="KW-0735">Signal-anchor</keyword>
<name>A0A4R3Y040_9PAST</name>
<evidence type="ECO:0000256" key="2">
    <source>
        <dbReference type="ARBA" id="ARBA00004713"/>
    </source>
</evidence>
<gene>
    <name evidence="16" type="ORF">EDC16_11522</name>
    <name evidence="17" type="ORF">FHQ21_08515</name>
</gene>
<dbReference type="InterPro" id="IPR038107">
    <property type="entry name" value="Glycos_transf_N_sf"/>
</dbReference>
<dbReference type="InterPro" id="IPR039901">
    <property type="entry name" value="Kdotransferase"/>
</dbReference>
<dbReference type="GO" id="GO:0043842">
    <property type="term" value="F:Kdo transferase activity"/>
    <property type="evidence" value="ECO:0007669"/>
    <property type="project" value="UniProtKB-EC"/>
</dbReference>
<feature type="site" description="Transition state stabilizer" evidence="12">
    <location>
        <position position="211"/>
    </location>
</feature>
<evidence type="ECO:0000313" key="19">
    <source>
        <dbReference type="Proteomes" id="UP000305526"/>
    </source>
</evidence>
<keyword evidence="13" id="KW-0812">Transmembrane</keyword>
<evidence type="ECO:0000256" key="1">
    <source>
        <dbReference type="ARBA" id="ARBA00004388"/>
    </source>
</evidence>
<dbReference type="AlphaFoldDB" id="A0A4R3Y040"/>
<dbReference type="Gene3D" id="3.40.50.11720">
    <property type="entry name" value="3-Deoxy-D-manno-octulosonic-acid transferase, N-terminal domain"/>
    <property type="match status" value="1"/>
</dbReference>